<keyword evidence="5" id="KW-0408">Iron</keyword>
<reference evidence="8 9" key="1">
    <citation type="journal article" date="2012" name="BMC Genomics">
        <title>Tools to kill: Genome of one of the most destructive plant pathogenic fungi Macrophomina phaseolina.</title>
        <authorList>
            <person name="Islam M.S."/>
            <person name="Haque M.S."/>
            <person name="Islam M.M."/>
            <person name="Emdad E.M."/>
            <person name="Halim A."/>
            <person name="Hossen Q.M.M."/>
            <person name="Hossain M.Z."/>
            <person name="Ahmed B."/>
            <person name="Rahim S."/>
            <person name="Rahman M.S."/>
            <person name="Alam M.M."/>
            <person name="Hou S."/>
            <person name="Wan X."/>
            <person name="Saito J.A."/>
            <person name="Alam M."/>
        </authorList>
    </citation>
    <scope>NUCLEOTIDE SEQUENCE [LARGE SCALE GENOMIC DNA]</scope>
    <source>
        <strain evidence="8 9">MS6</strain>
    </source>
</reference>
<keyword evidence="4" id="KW-0560">Oxidoreductase</keyword>
<comment type="similarity">
    <text evidence="2">Belongs to the cytochrome P450 family.</text>
</comment>
<dbReference type="EMBL" id="AHHD01000283">
    <property type="protein sequence ID" value="EKG16257.1"/>
    <property type="molecule type" value="Genomic_DNA"/>
</dbReference>
<evidence type="ECO:0000256" key="4">
    <source>
        <dbReference type="ARBA" id="ARBA00023002"/>
    </source>
</evidence>
<dbReference type="InterPro" id="IPR001128">
    <property type="entry name" value="Cyt_P450"/>
</dbReference>
<feature type="transmembrane region" description="Helical" evidence="7">
    <location>
        <begin position="6"/>
        <end position="27"/>
    </location>
</feature>
<dbReference type="OrthoDB" id="3937693at2759"/>
<keyword evidence="7" id="KW-0812">Transmembrane</keyword>
<evidence type="ECO:0000256" key="1">
    <source>
        <dbReference type="ARBA" id="ARBA00001971"/>
    </source>
</evidence>
<evidence type="ECO:0000256" key="7">
    <source>
        <dbReference type="SAM" id="Phobius"/>
    </source>
</evidence>
<dbReference type="GO" id="GO:0005506">
    <property type="term" value="F:iron ion binding"/>
    <property type="evidence" value="ECO:0007669"/>
    <property type="project" value="InterPro"/>
</dbReference>
<dbReference type="InParanoid" id="K2RU57"/>
<gene>
    <name evidence="8" type="ORF">MPH_06570</name>
</gene>
<evidence type="ECO:0000256" key="6">
    <source>
        <dbReference type="ARBA" id="ARBA00023033"/>
    </source>
</evidence>
<dbReference type="Proteomes" id="UP000007129">
    <property type="component" value="Unassembled WGS sequence"/>
</dbReference>
<protein>
    <submittedName>
        <fullName evidence="8">Cytochrome P450</fullName>
    </submittedName>
</protein>
<organism evidence="8 9">
    <name type="scientific">Macrophomina phaseolina (strain MS6)</name>
    <name type="common">Charcoal rot fungus</name>
    <dbReference type="NCBI Taxonomy" id="1126212"/>
    <lineage>
        <taxon>Eukaryota</taxon>
        <taxon>Fungi</taxon>
        <taxon>Dikarya</taxon>
        <taxon>Ascomycota</taxon>
        <taxon>Pezizomycotina</taxon>
        <taxon>Dothideomycetes</taxon>
        <taxon>Dothideomycetes incertae sedis</taxon>
        <taxon>Botryosphaeriales</taxon>
        <taxon>Botryosphaeriaceae</taxon>
        <taxon>Macrophomina</taxon>
    </lineage>
</organism>
<evidence type="ECO:0000313" key="9">
    <source>
        <dbReference type="Proteomes" id="UP000007129"/>
    </source>
</evidence>
<dbReference type="AlphaFoldDB" id="K2RU57"/>
<dbReference type="GO" id="GO:0020037">
    <property type="term" value="F:heme binding"/>
    <property type="evidence" value="ECO:0007669"/>
    <property type="project" value="InterPro"/>
</dbReference>
<dbReference type="PANTHER" id="PTHR24287:SF5">
    <property type="entry name" value="P450, PUTATIVE (EUROFUNG)-RELATED"/>
    <property type="match status" value="1"/>
</dbReference>
<keyword evidence="3" id="KW-0479">Metal-binding</keyword>
<dbReference type="InterPro" id="IPR036396">
    <property type="entry name" value="Cyt_P450_sf"/>
</dbReference>
<dbReference type="InterPro" id="IPR047146">
    <property type="entry name" value="Cyt_P450_E_CYP52_fungi"/>
</dbReference>
<dbReference type="VEuPathDB" id="FungiDB:MPH_06570"/>
<proteinExistence type="inferred from homology"/>
<accession>K2RU57</accession>
<dbReference type="SUPFAM" id="SSF48264">
    <property type="entry name" value="Cytochrome P450"/>
    <property type="match status" value="1"/>
</dbReference>
<keyword evidence="6" id="KW-0503">Monooxygenase</keyword>
<comment type="cofactor">
    <cofactor evidence="1">
        <name>heme</name>
        <dbReference type="ChEBI" id="CHEBI:30413"/>
    </cofactor>
</comment>
<keyword evidence="7" id="KW-1133">Transmembrane helix</keyword>
<name>K2RU57_MACPH</name>
<evidence type="ECO:0000313" key="8">
    <source>
        <dbReference type="EMBL" id="EKG16257.1"/>
    </source>
</evidence>
<keyword evidence="7" id="KW-0472">Membrane</keyword>
<dbReference type="STRING" id="1126212.K2RU57"/>
<dbReference type="GO" id="GO:0004497">
    <property type="term" value="F:monooxygenase activity"/>
    <property type="evidence" value="ECO:0007669"/>
    <property type="project" value="UniProtKB-KW"/>
</dbReference>
<evidence type="ECO:0000256" key="5">
    <source>
        <dbReference type="ARBA" id="ARBA00023004"/>
    </source>
</evidence>
<dbReference type="eggNOG" id="KOG0157">
    <property type="taxonomic scope" value="Eukaryota"/>
</dbReference>
<evidence type="ECO:0000256" key="2">
    <source>
        <dbReference type="ARBA" id="ARBA00010617"/>
    </source>
</evidence>
<evidence type="ECO:0000256" key="3">
    <source>
        <dbReference type="ARBA" id="ARBA00022723"/>
    </source>
</evidence>
<sequence length="330" mass="37128">MEALTRLWLACIFVGYVLFVWVVHLSYRGTQKGQRHGSSPPRIQSRLPFGLDLAFLSLYHLANNTFVEWSTGLMDKYGRTIEMNMPGGRVIITDDPENIRAIQSSQYSEYPKGDLVRDVFRNSLGESIVTLDGPRWQASKRQLSQHFGQMGLKELEATEAHVQNMLPILRKGAPVDVYDIIERYQMDIVTAIYMGKSTGYLQSGAAPFRDALSTLLRINSARLLLGKCAPLVPDTVLCPGAIGVWQKFMDSRIDDTLALPVSEIEQKEPANRSFVEKLAVQGLSRQEIKSQLLAIFLAAKPSAIVLSWALYELSKHPEDMKRLRNEVLSM</sequence>
<dbReference type="GO" id="GO:0016705">
    <property type="term" value="F:oxidoreductase activity, acting on paired donors, with incorporation or reduction of molecular oxygen"/>
    <property type="evidence" value="ECO:0007669"/>
    <property type="project" value="InterPro"/>
</dbReference>
<dbReference type="Gene3D" id="1.10.630.10">
    <property type="entry name" value="Cytochrome P450"/>
    <property type="match status" value="1"/>
</dbReference>
<dbReference type="PANTHER" id="PTHR24287">
    <property type="entry name" value="P450, PUTATIVE (EUROFUNG)-RELATED"/>
    <property type="match status" value="1"/>
</dbReference>
<dbReference type="HOGENOM" id="CLU_001570_27_0_1"/>
<comment type="caution">
    <text evidence="8">The sequence shown here is derived from an EMBL/GenBank/DDBJ whole genome shotgun (WGS) entry which is preliminary data.</text>
</comment>
<dbReference type="Pfam" id="PF00067">
    <property type="entry name" value="p450"/>
    <property type="match status" value="1"/>
</dbReference>